<dbReference type="Proteomes" id="UP000800038">
    <property type="component" value="Unassembled WGS sequence"/>
</dbReference>
<protein>
    <recommendedName>
        <fullName evidence="3">AB hydrolase-1 domain-containing protein</fullName>
    </recommendedName>
</protein>
<dbReference type="EMBL" id="ML976093">
    <property type="protein sequence ID" value="KAF1938881.1"/>
    <property type="molecule type" value="Genomic_DNA"/>
</dbReference>
<evidence type="ECO:0000313" key="2">
    <source>
        <dbReference type="Proteomes" id="UP000800038"/>
    </source>
</evidence>
<keyword evidence="2" id="KW-1185">Reference proteome</keyword>
<reference evidence="1" key="1">
    <citation type="journal article" date="2020" name="Stud. Mycol.">
        <title>101 Dothideomycetes genomes: a test case for predicting lifestyles and emergence of pathogens.</title>
        <authorList>
            <person name="Haridas S."/>
            <person name="Albert R."/>
            <person name="Binder M."/>
            <person name="Bloem J."/>
            <person name="Labutti K."/>
            <person name="Salamov A."/>
            <person name="Andreopoulos B."/>
            <person name="Baker S."/>
            <person name="Barry K."/>
            <person name="Bills G."/>
            <person name="Bluhm B."/>
            <person name="Cannon C."/>
            <person name="Castanera R."/>
            <person name="Culley D."/>
            <person name="Daum C."/>
            <person name="Ezra D."/>
            <person name="Gonzalez J."/>
            <person name="Henrissat B."/>
            <person name="Kuo A."/>
            <person name="Liang C."/>
            <person name="Lipzen A."/>
            <person name="Lutzoni F."/>
            <person name="Magnuson J."/>
            <person name="Mondo S."/>
            <person name="Nolan M."/>
            <person name="Ohm R."/>
            <person name="Pangilinan J."/>
            <person name="Park H.-J."/>
            <person name="Ramirez L."/>
            <person name="Alfaro M."/>
            <person name="Sun H."/>
            <person name="Tritt A."/>
            <person name="Yoshinaga Y."/>
            <person name="Zwiers L.-H."/>
            <person name="Turgeon B."/>
            <person name="Goodwin S."/>
            <person name="Spatafora J."/>
            <person name="Crous P."/>
            <person name="Grigoriev I."/>
        </authorList>
    </citation>
    <scope>NUCLEOTIDE SEQUENCE</scope>
    <source>
        <strain evidence="1">CBS 161.51</strain>
    </source>
</reference>
<dbReference type="OrthoDB" id="425534at2759"/>
<dbReference type="AlphaFoldDB" id="A0A6A5SE16"/>
<gene>
    <name evidence="1" type="ORF">EJ02DRAFT_505139</name>
</gene>
<organism evidence="1 2">
    <name type="scientific">Clathrospora elynae</name>
    <dbReference type="NCBI Taxonomy" id="706981"/>
    <lineage>
        <taxon>Eukaryota</taxon>
        <taxon>Fungi</taxon>
        <taxon>Dikarya</taxon>
        <taxon>Ascomycota</taxon>
        <taxon>Pezizomycotina</taxon>
        <taxon>Dothideomycetes</taxon>
        <taxon>Pleosporomycetidae</taxon>
        <taxon>Pleosporales</taxon>
        <taxon>Diademaceae</taxon>
        <taxon>Clathrospora</taxon>
    </lineage>
</organism>
<proteinExistence type="predicted"/>
<sequence length="375" mass="40765">MAHNEQENWDAPYGEHFDLGLVKLPAVPSSNFTKVGFLFINPGGPGGSAAKLVGKLALGILPAEALFSSFDIIGLDPRGVGLSSQVQCNMSIYAERVTLFPETDEEYEALVDKNKRLGESFRELTGPLLEHLDTISTAKDHEAHSQSEATNLLIETSSYELVLTHFFEWAAMNESSALQGQNDIQGLWTSLLDNATETPIPALSCNGTHCRSDVNAEEMVFNVQSYLAFEVDRGFGASWELLASAIYNASQGDASALSTSFSNFEFFSFLGIGCLDWKRSDTAVSMVQAKREMTNTYAPLVRGASSIIRPKKLDVKTNATVLMTASTADPSTGLPWAVGILEEIENSLPLGRETSEVIIEYLVTGQTPEKRSTTS</sequence>
<evidence type="ECO:0000313" key="1">
    <source>
        <dbReference type="EMBL" id="KAF1938881.1"/>
    </source>
</evidence>
<evidence type="ECO:0008006" key="3">
    <source>
        <dbReference type="Google" id="ProtNLM"/>
    </source>
</evidence>
<name>A0A6A5SE16_9PLEO</name>
<accession>A0A6A5SE16</accession>